<reference evidence="1 2" key="1">
    <citation type="submission" date="2020-01" db="EMBL/GenBank/DDBJ databases">
        <title>Identification and distribution of gene clusters putatively required for synthesis of sphingolipid metabolism inhibitors in phylogenetically diverse species of the filamentous fungus Fusarium.</title>
        <authorList>
            <person name="Kim H.-S."/>
            <person name="Busman M."/>
            <person name="Brown D.W."/>
            <person name="Divon H."/>
            <person name="Uhlig S."/>
            <person name="Proctor R.H."/>
        </authorList>
    </citation>
    <scope>NUCLEOTIDE SEQUENCE [LARGE SCALE GENOMIC DNA]</scope>
    <source>
        <strain evidence="1 2">NRRL 20459</strain>
    </source>
</reference>
<evidence type="ECO:0000313" key="1">
    <source>
        <dbReference type="EMBL" id="KAF4471009.1"/>
    </source>
</evidence>
<protein>
    <recommendedName>
        <fullName evidence="3">Fungal N-terminal domain-containing protein</fullName>
    </recommendedName>
</protein>
<proteinExistence type="predicted"/>
<keyword evidence="2" id="KW-1185">Reference proteome</keyword>
<dbReference type="Proteomes" id="UP000554235">
    <property type="component" value="Unassembled WGS sequence"/>
</dbReference>
<dbReference type="OrthoDB" id="270167at2759"/>
<evidence type="ECO:0000313" key="2">
    <source>
        <dbReference type="Proteomes" id="UP000554235"/>
    </source>
</evidence>
<name>A0A8H4LP57_9HYPO</name>
<dbReference type="EMBL" id="JAADYS010000262">
    <property type="protein sequence ID" value="KAF4471009.1"/>
    <property type="molecule type" value="Genomic_DNA"/>
</dbReference>
<evidence type="ECO:0008006" key="3">
    <source>
        <dbReference type="Google" id="ProtNLM"/>
    </source>
</evidence>
<accession>A0A8H4LP57</accession>
<comment type="caution">
    <text evidence="1">The sequence shown here is derived from an EMBL/GenBank/DDBJ whole genome shotgun (WGS) entry which is preliminary data.</text>
</comment>
<dbReference type="AlphaFoldDB" id="A0A8H4LP57"/>
<sequence>MDPASLAFGVVSLAMQLMQTTAAIKKLIVAYKSAAKELSALSDKLDDVEIVCSSLKMVLDNFDDANRSFEIALLNNLQKVISDCHTKVTKIYELVSKIMHNPKQSPLRTTGVLFLKWGWNKVAYLQKTHVRRDDATFEDSNQPALEDNLIFLFLTQHTLNLQRAYFADERGPFNLCVWAHVVQTFLAQTYPTDWRRFQHHLWVPVVREALSRGVDIHTTAWPGSSAFKGSSALQRIFSSTDDPDTALELVDSWIDLLEQAGLETQRYLEIETERCASLLDSRSHRKPPGPYHVSFIVREQRGRRLPYWTETIDEACPVRELFTEFPHFKQAYAYKPMPKIIKEMHRGWKTLNAGGYAKDIEPWPVFLALRRSYLDDMRSWRTITEEGRLLIEGLDRACDLMESRFERNQMRKLRKAGYTGKRVVNSVMPGAWVD</sequence>
<organism evidence="1 2">
    <name type="scientific">Fusarium albosuccineum</name>
    <dbReference type="NCBI Taxonomy" id="1237068"/>
    <lineage>
        <taxon>Eukaryota</taxon>
        <taxon>Fungi</taxon>
        <taxon>Dikarya</taxon>
        <taxon>Ascomycota</taxon>
        <taxon>Pezizomycotina</taxon>
        <taxon>Sordariomycetes</taxon>
        <taxon>Hypocreomycetidae</taxon>
        <taxon>Hypocreales</taxon>
        <taxon>Nectriaceae</taxon>
        <taxon>Fusarium</taxon>
        <taxon>Fusarium decemcellulare species complex</taxon>
    </lineage>
</organism>
<gene>
    <name evidence="1" type="ORF">FALBO_2081</name>
</gene>